<comment type="similarity">
    <text evidence="3">Belongs to the KhpA RNA-binding protein family.</text>
</comment>
<comment type="subcellular location">
    <subcellularLocation>
        <location evidence="3">Cytoplasm</location>
    </subcellularLocation>
</comment>
<evidence type="ECO:0000256" key="3">
    <source>
        <dbReference type="HAMAP-Rule" id="MF_00088"/>
    </source>
</evidence>
<comment type="function">
    <text evidence="3">A probable RNA chaperone. Forms a complex with KhpB which binds to cellular RNA and controls its expression. Plays a role in peptidoglycan (PG) homeostasis and cell length regulation.</text>
</comment>
<sequence>MEELIRYLAESLVEQPDRVRVYTKETRRETIIKLRVAQQDVGRVVGRNGRVANAMRALLEVAARNHRKPVLLEID</sequence>
<dbReference type="PANTHER" id="PTHR34654:SF1">
    <property type="entry name" value="RNA-BINDING PROTEIN KHPA"/>
    <property type="match status" value="1"/>
</dbReference>
<comment type="subunit">
    <text evidence="3">Forms a complex with KhpB.</text>
</comment>
<accession>A0A7C1FG33</accession>
<dbReference type="PANTHER" id="PTHR34654">
    <property type="entry name" value="UPF0109 PROTEIN SCO5592"/>
    <property type="match status" value="1"/>
</dbReference>
<dbReference type="AlphaFoldDB" id="A0A7C1FG33"/>
<dbReference type="SUPFAM" id="SSF54814">
    <property type="entry name" value="Prokaryotic type KH domain (KH-domain type II)"/>
    <property type="match status" value="1"/>
</dbReference>
<dbReference type="CDD" id="cd22533">
    <property type="entry name" value="KH-II_YlqC-like"/>
    <property type="match status" value="1"/>
</dbReference>
<proteinExistence type="inferred from homology"/>
<dbReference type="InterPro" id="IPR015946">
    <property type="entry name" value="KH_dom-like_a/b"/>
</dbReference>
<evidence type="ECO:0000256" key="2">
    <source>
        <dbReference type="ARBA" id="ARBA00022884"/>
    </source>
</evidence>
<evidence type="ECO:0000313" key="4">
    <source>
        <dbReference type="EMBL" id="HDX31857.1"/>
    </source>
</evidence>
<dbReference type="Pfam" id="PF13083">
    <property type="entry name" value="KH_KhpA-B"/>
    <property type="match status" value="1"/>
</dbReference>
<keyword evidence="2 3" id="KW-0694">RNA-binding</keyword>
<dbReference type="HAMAP" id="MF_00088">
    <property type="entry name" value="KhpA"/>
    <property type="match status" value="1"/>
</dbReference>
<dbReference type="GO" id="GO:0071555">
    <property type="term" value="P:cell wall organization"/>
    <property type="evidence" value="ECO:0007669"/>
    <property type="project" value="UniProtKB-KW"/>
</dbReference>
<dbReference type="GO" id="GO:0005737">
    <property type="term" value="C:cytoplasm"/>
    <property type="evidence" value="ECO:0007669"/>
    <property type="project" value="UniProtKB-SubCell"/>
</dbReference>
<dbReference type="Gene3D" id="3.30.300.20">
    <property type="match status" value="1"/>
</dbReference>
<protein>
    <recommendedName>
        <fullName evidence="3">RNA-binding protein KhpA</fullName>
    </recommendedName>
    <alternativeName>
        <fullName evidence="3">KH-domain protein A</fullName>
    </alternativeName>
</protein>
<reference evidence="4" key="1">
    <citation type="journal article" date="2020" name="mSystems">
        <title>Genome- and Community-Level Interaction Insights into Carbon Utilization and Element Cycling Functions of Hydrothermarchaeota in Hydrothermal Sediment.</title>
        <authorList>
            <person name="Zhou Z."/>
            <person name="Liu Y."/>
            <person name="Xu W."/>
            <person name="Pan J."/>
            <person name="Luo Z.H."/>
            <person name="Li M."/>
        </authorList>
    </citation>
    <scope>NUCLEOTIDE SEQUENCE [LARGE SCALE GENOMIC DNA]</scope>
    <source>
        <strain evidence="4">SpSt-289</strain>
    </source>
</reference>
<dbReference type="GO" id="GO:0009252">
    <property type="term" value="P:peptidoglycan biosynthetic process"/>
    <property type="evidence" value="ECO:0007669"/>
    <property type="project" value="UniProtKB-UniRule"/>
</dbReference>
<dbReference type="EMBL" id="DSMG01000101">
    <property type="protein sequence ID" value="HDX31857.1"/>
    <property type="molecule type" value="Genomic_DNA"/>
</dbReference>
<organism evidence="4">
    <name type="scientific">Caldilinea aerophila</name>
    <dbReference type="NCBI Taxonomy" id="133453"/>
    <lineage>
        <taxon>Bacteria</taxon>
        <taxon>Bacillati</taxon>
        <taxon>Chloroflexota</taxon>
        <taxon>Caldilineae</taxon>
        <taxon>Caldilineales</taxon>
        <taxon>Caldilineaceae</taxon>
        <taxon>Caldilinea</taxon>
    </lineage>
</organism>
<dbReference type="InterPro" id="IPR020627">
    <property type="entry name" value="KhpA"/>
</dbReference>
<keyword evidence="3" id="KW-0961">Cell wall biogenesis/degradation</keyword>
<keyword evidence="1 3" id="KW-0963">Cytoplasm</keyword>
<keyword evidence="3" id="KW-0133">Cell shape</keyword>
<evidence type="ECO:0000256" key="1">
    <source>
        <dbReference type="ARBA" id="ARBA00022490"/>
    </source>
</evidence>
<dbReference type="GO" id="GO:0003723">
    <property type="term" value="F:RNA binding"/>
    <property type="evidence" value="ECO:0007669"/>
    <property type="project" value="UniProtKB-UniRule"/>
</dbReference>
<comment type="caution">
    <text evidence="4">The sequence shown here is derived from an EMBL/GenBank/DDBJ whole genome shotgun (WGS) entry which is preliminary data.</text>
</comment>
<keyword evidence="3" id="KW-0143">Chaperone</keyword>
<name>A0A7C1FG33_9CHLR</name>
<dbReference type="GO" id="GO:0008360">
    <property type="term" value="P:regulation of cell shape"/>
    <property type="evidence" value="ECO:0007669"/>
    <property type="project" value="UniProtKB-KW"/>
</dbReference>
<gene>
    <name evidence="3" type="primary">khpA</name>
    <name evidence="4" type="ORF">ENQ20_10260</name>
</gene>
<dbReference type="InterPro" id="IPR009019">
    <property type="entry name" value="KH_sf_prok-type"/>
</dbReference>